<feature type="domain" description="FAD/NAD(P)-binding" evidence="5">
    <location>
        <begin position="2"/>
        <end position="282"/>
    </location>
</feature>
<evidence type="ECO:0000313" key="7">
    <source>
        <dbReference type="Proteomes" id="UP000824988"/>
    </source>
</evidence>
<dbReference type="Gene3D" id="3.50.50.60">
    <property type="entry name" value="FAD/NAD(P)-binding domain"/>
    <property type="match status" value="2"/>
</dbReference>
<keyword evidence="3" id="KW-0285">Flavoprotein</keyword>
<evidence type="ECO:0000256" key="2">
    <source>
        <dbReference type="ARBA" id="ARBA00006442"/>
    </source>
</evidence>
<evidence type="ECO:0000313" key="6">
    <source>
        <dbReference type="EMBL" id="BBL71077.1"/>
    </source>
</evidence>
<dbReference type="InterPro" id="IPR023753">
    <property type="entry name" value="FAD/NAD-binding_dom"/>
</dbReference>
<protein>
    <recommendedName>
        <fullName evidence="5">FAD/NAD(P)-binding domain-containing protein</fullName>
    </recommendedName>
</protein>
<evidence type="ECO:0000256" key="1">
    <source>
        <dbReference type="ARBA" id="ARBA00001974"/>
    </source>
</evidence>
<evidence type="ECO:0000256" key="4">
    <source>
        <dbReference type="ARBA" id="ARBA00022827"/>
    </source>
</evidence>
<comment type="similarity">
    <text evidence="2">Belongs to the FAD-dependent oxidoreductase family.</text>
</comment>
<keyword evidence="4" id="KW-0274">FAD</keyword>
<organism evidence="6 7">
    <name type="scientific">Methylogaea oryzae</name>
    <dbReference type="NCBI Taxonomy" id="1295382"/>
    <lineage>
        <taxon>Bacteria</taxon>
        <taxon>Pseudomonadati</taxon>
        <taxon>Pseudomonadota</taxon>
        <taxon>Gammaproteobacteria</taxon>
        <taxon>Methylococcales</taxon>
        <taxon>Methylococcaceae</taxon>
        <taxon>Methylogaea</taxon>
    </lineage>
</organism>
<dbReference type="PANTHER" id="PTHR43429:SF3">
    <property type="entry name" value="NITRITE REDUCTASE [NAD(P)H]"/>
    <property type="match status" value="1"/>
</dbReference>
<dbReference type="RefSeq" id="WP_054774052.1">
    <property type="nucleotide sequence ID" value="NZ_AP019782.1"/>
</dbReference>
<dbReference type="InterPro" id="IPR050260">
    <property type="entry name" value="FAD-bd_OxRdtase"/>
</dbReference>
<dbReference type="InterPro" id="IPR036188">
    <property type="entry name" value="FAD/NAD-bd_sf"/>
</dbReference>
<evidence type="ECO:0000256" key="3">
    <source>
        <dbReference type="ARBA" id="ARBA00022630"/>
    </source>
</evidence>
<reference evidence="6" key="1">
    <citation type="submission" date="2019-06" db="EMBL/GenBank/DDBJ databases">
        <title>Complete genome sequence of Methylogaea oryzae strain JCM16910.</title>
        <authorList>
            <person name="Asakawa S."/>
        </authorList>
    </citation>
    <scope>NUCLEOTIDE SEQUENCE</scope>
    <source>
        <strain evidence="6">E10</strain>
    </source>
</reference>
<dbReference type="PRINTS" id="PR00411">
    <property type="entry name" value="PNDRDTASEI"/>
</dbReference>
<proteinExistence type="inferred from homology"/>
<dbReference type="SUPFAM" id="SSF51905">
    <property type="entry name" value="FAD/NAD(P)-binding domain"/>
    <property type="match status" value="1"/>
</dbReference>
<dbReference type="Pfam" id="PF07992">
    <property type="entry name" value="Pyr_redox_2"/>
    <property type="match status" value="1"/>
</dbReference>
<dbReference type="PRINTS" id="PR00368">
    <property type="entry name" value="FADPNR"/>
</dbReference>
<dbReference type="EMBL" id="AP019782">
    <property type="protein sequence ID" value="BBL71077.1"/>
    <property type="molecule type" value="Genomic_DNA"/>
</dbReference>
<gene>
    <name evidence="6" type="ORF">MoryE10_16830</name>
</gene>
<dbReference type="Proteomes" id="UP000824988">
    <property type="component" value="Chromosome"/>
</dbReference>
<dbReference type="GO" id="GO:0016491">
    <property type="term" value="F:oxidoreductase activity"/>
    <property type="evidence" value="ECO:0007669"/>
    <property type="project" value="InterPro"/>
</dbReference>
<comment type="cofactor">
    <cofactor evidence="1">
        <name>FAD</name>
        <dbReference type="ChEBI" id="CHEBI:57692"/>
    </cofactor>
</comment>
<dbReference type="AlphaFoldDB" id="A0A8D4VP29"/>
<sequence length="337" mass="36190">MSIVIVGSGIAGVTCAEALAKTGRAVTLVTRETAGHYSRPMLSHGFSHDDIEQRIVTRSFEQLRQNGIQVRAGCDAVRIDAAVRQLACVGGEGEFSLDYETLILAPGSEAFVPPPLSASRENFQVLNSLADLLALRRIRQQALDDGRRPKWGLIGGGLIGCEVASDLAKAGDDVTVYHVADRLMERQLQEDDAATLLSTFAQAGITVELNCNVTAIEADGERRAVLTGEARHGGFDGVIVACGFKPRIQLAQAAGLATQRGISVNGYLRTSDEHIHAFGDAAQCEDGRIYAFIAPIRSQALWLAQYLSGAADAPWAPPVFHPKAKIHDFTASHPYQF</sequence>
<dbReference type="PANTHER" id="PTHR43429">
    <property type="entry name" value="PYRIDINE NUCLEOTIDE-DISULFIDE OXIDOREDUCTASE DOMAIN-CONTAINING"/>
    <property type="match status" value="1"/>
</dbReference>
<dbReference type="KEGG" id="moz:MoryE10_16830"/>
<name>A0A8D4VP29_9GAMM</name>
<evidence type="ECO:0000259" key="5">
    <source>
        <dbReference type="Pfam" id="PF07992"/>
    </source>
</evidence>
<accession>A0A8D4VP29</accession>
<keyword evidence="7" id="KW-1185">Reference proteome</keyword>